<name>A0A0D7B1W3_9AGAR</name>
<organism evidence="4 5">
    <name type="scientific">Cylindrobasidium torrendii FP15055 ss-10</name>
    <dbReference type="NCBI Taxonomy" id="1314674"/>
    <lineage>
        <taxon>Eukaryota</taxon>
        <taxon>Fungi</taxon>
        <taxon>Dikarya</taxon>
        <taxon>Basidiomycota</taxon>
        <taxon>Agaricomycotina</taxon>
        <taxon>Agaricomycetes</taxon>
        <taxon>Agaricomycetidae</taxon>
        <taxon>Agaricales</taxon>
        <taxon>Marasmiineae</taxon>
        <taxon>Physalacriaceae</taxon>
        <taxon>Cylindrobasidium</taxon>
    </lineage>
</organism>
<dbReference type="InterPro" id="IPR042099">
    <property type="entry name" value="ANL_N_sf"/>
</dbReference>
<dbReference type="Gene3D" id="1.10.1200.10">
    <property type="entry name" value="ACP-like"/>
    <property type="match status" value="1"/>
</dbReference>
<dbReference type="Gene3D" id="3.40.50.720">
    <property type="entry name" value="NAD(P)-binding Rossmann-like Domain"/>
    <property type="match status" value="1"/>
</dbReference>
<dbReference type="Gene3D" id="3.40.50.12780">
    <property type="entry name" value="N-terminal domain of ligase-like"/>
    <property type="match status" value="1"/>
</dbReference>
<accession>A0A0D7B1W3</accession>
<dbReference type="AlphaFoldDB" id="A0A0D7B1W3"/>
<dbReference type="GO" id="GO:0031177">
    <property type="term" value="F:phosphopantetheine binding"/>
    <property type="evidence" value="ECO:0007669"/>
    <property type="project" value="InterPro"/>
</dbReference>
<dbReference type="PANTHER" id="PTHR43439">
    <property type="entry name" value="PHENYLACETATE-COENZYME A LIGASE"/>
    <property type="match status" value="1"/>
</dbReference>
<dbReference type="InterPro" id="IPR051414">
    <property type="entry name" value="Adenylate-forming_Reductase"/>
</dbReference>
<dbReference type="InterPro" id="IPR020845">
    <property type="entry name" value="AMP-binding_CS"/>
</dbReference>
<dbReference type="InterPro" id="IPR000873">
    <property type="entry name" value="AMP-dep_synth/lig_dom"/>
</dbReference>
<dbReference type="InterPro" id="IPR013120">
    <property type="entry name" value="FAR_NAD-bd"/>
</dbReference>
<gene>
    <name evidence="4" type="ORF">CYLTODRAFT_493853</name>
</gene>
<dbReference type="Pfam" id="PF23562">
    <property type="entry name" value="AMP-binding_C_3"/>
    <property type="match status" value="1"/>
</dbReference>
<dbReference type="InterPro" id="IPR036736">
    <property type="entry name" value="ACP-like_sf"/>
</dbReference>
<dbReference type="SMART" id="SM00823">
    <property type="entry name" value="PKS_PP"/>
    <property type="match status" value="1"/>
</dbReference>
<dbReference type="SUPFAM" id="SSF56801">
    <property type="entry name" value="Acetyl-CoA synthetase-like"/>
    <property type="match status" value="1"/>
</dbReference>
<evidence type="ECO:0000313" key="5">
    <source>
        <dbReference type="Proteomes" id="UP000054007"/>
    </source>
</evidence>
<dbReference type="InterPro" id="IPR009081">
    <property type="entry name" value="PP-bd_ACP"/>
</dbReference>
<keyword evidence="1" id="KW-0596">Phosphopantetheine</keyword>
<dbReference type="Pfam" id="PF07993">
    <property type="entry name" value="NAD_binding_4"/>
    <property type="match status" value="1"/>
</dbReference>
<proteinExistence type="predicted"/>
<dbReference type="STRING" id="1314674.A0A0D7B1W3"/>
<dbReference type="PANTHER" id="PTHR43439:SF2">
    <property type="entry name" value="ENZYME, PUTATIVE (JCVI)-RELATED"/>
    <property type="match status" value="1"/>
</dbReference>
<reference evidence="4 5" key="1">
    <citation type="journal article" date="2015" name="Fungal Genet. Biol.">
        <title>Evolution of novel wood decay mechanisms in Agaricales revealed by the genome sequences of Fistulina hepatica and Cylindrobasidium torrendii.</title>
        <authorList>
            <person name="Floudas D."/>
            <person name="Held B.W."/>
            <person name="Riley R."/>
            <person name="Nagy L.G."/>
            <person name="Koehler G."/>
            <person name="Ransdell A.S."/>
            <person name="Younus H."/>
            <person name="Chow J."/>
            <person name="Chiniquy J."/>
            <person name="Lipzen A."/>
            <person name="Tritt A."/>
            <person name="Sun H."/>
            <person name="Haridas S."/>
            <person name="LaButti K."/>
            <person name="Ohm R.A."/>
            <person name="Kues U."/>
            <person name="Blanchette R.A."/>
            <person name="Grigoriev I.V."/>
            <person name="Minto R.E."/>
            <person name="Hibbett D.S."/>
        </authorList>
    </citation>
    <scope>NUCLEOTIDE SEQUENCE [LARGE SCALE GENOMIC DNA]</scope>
    <source>
        <strain evidence="4 5">FP15055 ss-10</strain>
    </source>
</reference>
<dbReference type="InterPro" id="IPR020806">
    <property type="entry name" value="PKS_PP-bd"/>
</dbReference>
<feature type="domain" description="Carrier" evidence="3">
    <location>
        <begin position="552"/>
        <end position="629"/>
    </location>
</feature>
<dbReference type="Pfam" id="PF00501">
    <property type="entry name" value="AMP-binding"/>
    <property type="match status" value="1"/>
</dbReference>
<evidence type="ECO:0000256" key="2">
    <source>
        <dbReference type="ARBA" id="ARBA00022553"/>
    </source>
</evidence>
<protein>
    <submittedName>
        <fullName evidence="4">Acetyl-CoA synthetase-like protein</fullName>
    </submittedName>
</protein>
<dbReference type="PROSITE" id="PS00455">
    <property type="entry name" value="AMP_BINDING"/>
    <property type="match status" value="1"/>
</dbReference>
<dbReference type="SUPFAM" id="SSF47336">
    <property type="entry name" value="ACP-like"/>
    <property type="match status" value="1"/>
</dbReference>
<dbReference type="Proteomes" id="UP000054007">
    <property type="component" value="Unassembled WGS sequence"/>
</dbReference>
<keyword evidence="2" id="KW-0597">Phosphoprotein</keyword>
<dbReference type="PROSITE" id="PS50075">
    <property type="entry name" value="CARRIER"/>
    <property type="match status" value="1"/>
</dbReference>
<sequence length="1033" mass="112439">MTATTYIAKSVTELLGVRARTTGKDAFVYTGDAMDGNQVVLRSLNFEETNAAVDRLAWHYSKFDVAPKAIEGEAPPVQVIAVLTSSSIDETLIEFALAKMGLTGLLLAANNSVAAVAHLTKLTKASHLIYGAKFEETAKEAKAMLDAQDYHIDLIPEMRFPLWGPDGIANSTIKPFAPVLTPEQETTRPAVILHSSGSTGFPKPVALTHASVVFTAAFNGFRSVLSTLPVFHAAGHFLVTSCLYSGGYICLFPPHLPLTSGHVCEVIDSLPNVRQAFAVPYVIKLLGETEEGTRALASLDVVATSGAPIPDDLGDRLVAAGVNLLSVYGATEIGLSMSSLRNYADDKLWNWLRPMPSAINHVIFESRGGDTYELVIKDGYPPKVQTNRPDGSYATKDLFLRHPEHKNFYRYVGRLDDTLVHTLGEKTNPVPMELAIRGNSPYVKEAIIFGAGRPQTGVLVLPADISKDLSNEELMKKVWPVIEQANEEAPSHSRILPEMVEFLPHGTVIPAAAKMSFVRPACYTKFADIIDAVYKRAERDDDVGEKRKLTGPALEDYLFETVSAVLGAHATNLTRAADLFAFGVDSLNASRIHNRIQQGLDLGGQHLSSTVVYEHPSVKKLAAYIEQVQSGEAVHKKTDQEKMLGYVEKWLAAVKPRSTSGGPAKPVDARVVVLTGATGSLGAHILAYLTASSSVRKVVCLSRAKSHQDSLERVRESAVLRQVQIDESKLVSYSSTVQAPFLGLTEEQYESLRSEVTDVIHNAWPVNFVMNVDSFDEHIGGSANLMNLALEAPWSEPATFLFSSSISCRMASPDKFAGEDFPPTTATAAGTGYAQGKWVVEKLSEAAAEKTGLPVAVLRIGQMSGDTSCGIWNETEAWPLLIRSANAIGALPVVDENPSWLPVDYAGEAIAEIVFNTSKPASAVYNIVNPNTETKWTDLIDWIEAAGVKFDKVDPATWVERLANSEQDPAKNPTVKLLGFFREFYGPAFRQPIIFKTEETLKWGPALGRTPPITKEIVAKWIGHWRKTGFMAN</sequence>
<dbReference type="OrthoDB" id="429813at2759"/>
<evidence type="ECO:0000313" key="4">
    <source>
        <dbReference type="EMBL" id="KIY63506.1"/>
    </source>
</evidence>
<dbReference type="SUPFAM" id="SSF51735">
    <property type="entry name" value="NAD(P)-binding Rossmann-fold domains"/>
    <property type="match status" value="1"/>
</dbReference>
<dbReference type="Pfam" id="PF00550">
    <property type="entry name" value="PP-binding"/>
    <property type="match status" value="1"/>
</dbReference>
<keyword evidence="5" id="KW-1185">Reference proteome</keyword>
<dbReference type="EMBL" id="KN880691">
    <property type="protein sequence ID" value="KIY63506.1"/>
    <property type="molecule type" value="Genomic_DNA"/>
</dbReference>
<evidence type="ECO:0000256" key="1">
    <source>
        <dbReference type="ARBA" id="ARBA00022450"/>
    </source>
</evidence>
<dbReference type="InterPro" id="IPR036291">
    <property type="entry name" value="NAD(P)-bd_dom_sf"/>
</dbReference>
<evidence type="ECO:0000259" key="3">
    <source>
        <dbReference type="PROSITE" id="PS50075"/>
    </source>
</evidence>